<dbReference type="CDD" id="cd07557">
    <property type="entry name" value="trimeric_dUTPase"/>
    <property type="match status" value="1"/>
</dbReference>
<organism evidence="3 4">
    <name type="scientific">Candidatus Doudnabacteria bacterium RIFCSPHIGHO2_01_FULL_43_23</name>
    <dbReference type="NCBI Taxonomy" id="1817822"/>
    <lineage>
        <taxon>Bacteria</taxon>
        <taxon>Candidatus Doudnaibacteriota</taxon>
    </lineage>
</organism>
<keyword evidence="1" id="KW-0378">Hydrolase</keyword>
<dbReference type="EMBL" id="MFEI01000037">
    <property type="protein sequence ID" value="OGE80240.1"/>
    <property type="molecule type" value="Genomic_DNA"/>
</dbReference>
<dbReference type="InterPro" id="IPR033704">
    <property type="entry name" value="dUTPase_trimeric"/>
</dbReference>
<evidence type="ECO:0000313" key="3">
    <source>
        <dbReference type="EMBL" id="OGE80240.1"/>
    </source>
</evidence>
<dbReference type="SUPFAM" id="SSF51283">
    <property type="entry name" value="dUTPase-like"/>
    <property type="match status" value="1"/>
</dbReference>
<dbReference type="Gene3D" id="2.70.40.10">
    <property type="match status" value="1"/>
</dbReference>
<dbReference type="GO" id="GO:0015949">
    <property type="term" value="P:nucleobase-containing small molecule interconversion"/>
    <property type="evidence" value="ECO:0007669"/>
    <property type="project" value="TreeGrafter"/>
</dbReference>
<dbReference type="AlphaFoldDB" id="A0A1F5NSA8"/>
<dbReference type="GO" id="GO:0008829">
    <property type="term" value="F:dCTP deaminase activity"/>
    <property type="evidence" value="ECO:0007669"/>
    <property type="project" value="InterPro"/>
</dbReference>
<keyword evidence="2" id="KW-0546">Nucleotide metabolism</keyword>
<reference evidence="3 4" key="1">
    <citation type="journal article" date="2016" name="Nat. Commun.">
        <title>Thousands of microbial genomes shed light on interconnected biogeochemical processes in an aquifer system.</title>
        <authorList>
            <person name="Anantharaman K."/>
            <person name="Brown C.T."/>
            <person name="Hug L.A."/>
            <person name="Sharon I."/>
            <person name="Castelle C.J."/>
            <person name="Probst A.J."/>
            <person name="Thomas B.C."/>
            <person name="Singh A."/>
            <person name="Wilkins M.J."/>
            <person name="Karaoz U."/>
            <person name="Brodie E.L."/>
            <person name="Williams K.H."/>
            <person name="Hubbard S.S."/>
            <person name="Banfield J.F."/>
        </authorList>
    </citation>
    <scope>NUCLEOTIDE SEQUENCE [LARGE SCALE GENOMIC DNA]</scope>
</reference>
<dbReference type="PANTHER" id="PTHR42680">
    <property type="entry name" value="DCTP DEAMINASE"/>
    <property type="match status" value="1"/>
</dbReference>
<dbReference type="GO" id="GO:0006229">
    <property type="term" value="P:dUTP biosynthetic process"/>
    <property type="evidence" value="ECO:0007669"/>
    <property type="project" value="InterPro"/>
</dbReference>
<sequence length="149" mass="16637">MILSDRDIKKAMDEGRITIDPLFPDSIQPASVDLHLGADFLIFRTDEHTAIDPKEPLDDMMDEVTISDHKQFVIHPGQFALGMIYEITGVADDMVGRLEGKSSIGRMGLIIHATAGYLDPGNKLKMTLELHNVSNLPIKLYYKMPIAQM</sequence>
<proteinExistence type="predicted"/>
<dbReference type="STRING" id="1817822.A2826_03175"/>
<dbReference type="Proteomes" id="UP000177912">
    <property type="component" value="Unassembled WGS sequence"/>
</dbReference>
<dbReference type="Pfam" id="PF22769">
    <property type="entry name" value="DCD"/>
    <property type="match status" value="1"/>
</dbReference>
<gene>
    <name evidence="3" type="ORF">A2826_03175</name>
</gene>
<dbReference type="InterPro" id="IPR011962">
    <property type="entry name" value="dCTP_deaminase"/>
</dbReference>
<accession>A0A1F5NSA8</accession>
<dbReference type="InterPro" id="IPR036157">
    <property type="entry name" value="dUTPase-like_sf"/>
</dbReference>
<protein>
    <submittedName>
        <fullName evidence="3">dCTP deaminase</fullName>
    </submittedName>
</protein>
<evidence type="ECO:0000256" key="1">
    <source>
        <dbReference type="ARBA" id="ARBA00022801"/>
    </source>
</evidence>
<feature type="non-terminal residue" evidence="3">
    <location>
        <position position="149"/>
    </location>
</feature>
<comment type="caution">
    <text evidence="3">The sequence shown here is derived from an EMBL/GenBank/DDBJ whole genome shotgun (WGS) entry which is preliminary data.</text>
</comment>
<dbReference type="PANTHER" id="PTHR42680:SF3">
    <property type="entry name" value="DCTP DEAMINASE"/>
    <property type="match status" value="1"/>
</dbReference>
<name>A0A1F5NSA8_9BACT</name>
<dbReference type="NCBIfam" id="TIGR02274">
    <property type="entry name" value="dCTP_deam"/>
    <property type="match status" value="1"/>
</dbReference>
<evidence type="ECO:0000256" key="2">
    <source>
        <dbReference type="ARBA" id="ARBA00023080"/>
    </source>
</evidence>
<evidence type="ECO:0000313" key="4">
    <source>
        <dbReference type="Proteomes" id="UP000177912"/>
    </source>
</evidence>